<dbReference type="AlphaFoldDB" id="A0A1I7Z1Q0"/>
<protein>
    <submittedName>
        <fullName evidence="2">MATH domain-containing protein</fullName>
    </submittedName>
</protein>
<dbReference type="Proteomes" id="UP000095287">
    <property type="component" value="Unplaced"/>
</dbReference>
<sequence>FSTDTVLIGQRVILVRSMLISTTSEESEELRDVTVSQEYEMQKRWSEHDRRCDFMVNMVVHGKLNAES</sequence>
<keyword evidence="1" id="KW-1185">Reference proteome</keyword>
<dbReference type="WBParaSite" id="L893_g22023.t1">
    <property type="protein sequence ID" value="L893_g22023.t1"/>
    <property type="gene ID" value="L893_g22023"/>
</dbReference>
<accession>A0A1I7Z1Q0</accession>
<reference evidence="2" key="1">
    <citation type="submission" date="2016-11" db="UniProtKB">
        <authorList>
            <consortium name="WormBaseParasite"/>
        </authorList>
    </citation>
    <scope>IDENTIFICATION</scope>
</reference>
<evidence type="ECO:0000313" key="1">
    <source>
        <dbReference type="Proteomes" id="UP000095287"/>
    </source>
</evidence>
<proteinExistence type="predicted"/>
<name>A0A1I7Z1Q0_9BILA</name>
<organism evidence="1 2">
    <name type="scientific">Steinernema glaseri</name>
    <dbReference type="NCBI Taxonomy" id="37863"/>
    <lineage>
        <taxon>Eukaryota</taxon>
        <taxon>Metazoa</taxon>
        <taxon>Ecdysozoa</taxon>
        <taxon>Nematoda</taxon>
        <taxon>Chromadorea</taxon>
        <taxon>Rhabditida</taxon>
        <taxon>Tylenchina</taxon>
        <taxon>Panagrolaimomorpha</taxon>
        <taxon>Strongyloidoidea</taxon>
        <taxon>Steinernematidae</taxon>
        <taxon>Steinernema</taxon>
    </lineage>
</organism>
<evidence type="ECO:0000313" key="2">
    <source>
        <dbReference type="WBParaSite" id="L893_g22023.t1"/>
    </source>
</evidence>